<reference evidence="5 6" key="1">
    <citation type="submission" date="2018-05" db="EMBL/GenBank/DDBJ databases">
        <title>Genomic Encyclopedia of Type Strains, Phase IV (KMG-IV): sequencing the most valuable type-strain genomes for metagenomic binning, comparative biology and taxonomic classification.</title>
        <authorList>
            <person name="Goeker M."/>
        </authorList>
    </citation>
    <scope>NUCLEOTIDE SEQUENCE [LARGE SCALE GENOMIC DNA]</scope>
    <source>
        <strain evidence="5 6">DSM 19792</strain>
    </source>
</reference>
<feature type="signal peptide" evidence="3">
    <location>
        <begin position="1"/>
        <end position="20"/>
    </location>
</feature>
<evidence type="ECO:0000313" key="5">
    <source>
        <dbReference type="EMBL" id="PXX37313.1"/>
    </source>
</evidence>
<dbReference type="EMBL" id="QJKB01000016">
    <property type="protein sequence ID" value="PXX37313.1"/>
    <property type="molecule type" value="Genomic_DNA"/>
</dbReference>
<protein>
    <submittedName>
        <fullName evidence="5">Opacity protein-like surface antigen</fullName>
    </submittedName>
</protein>
<evidence type="ECO:0000259" key="4">
    <source>
        <dbReference type="Pfam" id="PF13505"/>
    </source>
</evidence>
<evidence type="ECO:0000256" key="3">
    <source>
        <dbReference type="SAM" id="SignalP"/>
    </source>
</evidence>
<organism evidence="5 6">
    <name type="scientific">Undibacterium pigrum</name>
    <dbReference type="NCBI Taxonomy" id="401470"/>
    <lineage>
        <taxon>Bacteria</taxon>
        <taxon>Pseudomonadati</taxon>
        <taxon>Pseudomonadota</taxon>
        <taxon>Betaproteobacteria</taxon>
        <taxon>Burkholderiales</taxon>
        <taxon>Oxalobacteraceae</taxon>
        <taxon>Undibacterium</taxon>
    </lineage>
</organism>
<keyword evidence="6" id="KW-1185">Reference proteome</keyword>
<keyword evidence="2 3" id="KW-0732">Signal</keyword>
<evidence type="ECO:0000256" key="1">
    <source>
        <dbReference type="ARBA" id="ARBA00004442"/>
    </source>
</evidence>
<dbReference type="SUPFAM" id="SSF56925">
    <property type="entry name" value="OMPA-like"/>
    <property type="match status" value="1"/>
</dbReference>
<sequence length="175" mass="18952">MKLTALIASSLLMISLTAAAAEDKDEQGFYAGIDLGKSSVSSKVVKEGKDFIGGLNAGYQFNQNFAAEVFYRSMSFRLIDGLLGDKNYYPEGHLGIAVIGRTPIYDKFGVYGRMGIGQTNMKSGSNSLGDKRETDVSFGLGADYQLTSSFSLKLEANRFSKSEVTTATLGAKYRF</sequence>
<accession>A0A318IQL1</accession>
<dbReference type="GO" id="GO:0009279">
    <property type="term" value="C:cell outer membrane"/>
    <property type="evidence" value="ECO:0007669"/>
    <property type="project" value="UniProtKB-SubCell"/>
</dbReference>
<gene>
    <name evidence="5" type="ORF">DFR42_1167</name>
</gene>
<dbReference type="OrthoDB" id="8757719at2"/>
<dbReference type="RefSeq" id="WP_110257969.1">
    <property type="nucleotide sequence ID" value="NZ_QJKB01000016.1"/>
</dbReference>
<dbReference type="Pfam" id="PF13505">
    <property type="entry name" value="OMP_b-brl"/>
    <property type="match status" value="1"/>
</dbReference>
<evidence type="ECO:0000256" key="2">
    <source>
        <dbReference type="ARBA" id="ARBA00022729"/>
    </source>
</evidence>
<evidence type="ECO:0000313" key="6">
    <source>
        <dbReference type="Proteomes" id="UP000247792"/>
    </source>
</evidence>
<comment type="subcellular location">
    <subcellularLocation>
        <location evidence="1">Cell outer membrane</location>
    </subcellularLocation>
</comment>
<proteinExistence type="predicted"/>
<comment type="caution">
    <text evidence="5">The sequence shown here is derived from an EMBL/GenBank/DDBJ whole genome shotgun (WGS) entry which is preliminary data.</text>
</comment>
<dbReference type="Gene3D" id="2.40.160.20">
    <property type="match status" value="1"/>
</dbReference>
<feature type="domain" description="Outer membrane protein beta-barrel" evidence="4">
    <location>
        <begin position="10"/>
        <end position="175"/>
    </location>
</feature>
<dbReference type="InterPro" id="IPR027385">
    <property type="entry name" value="Beta-barrel_OMP"/>
</dbReference>
<dbReference type="AlphaFoldDB" id="A0A318IQL1"/>
<dbReference type="Proteomes" id="UP000247792">
    <property type="component" value="Unassembled WGS sequence"/>
</dbReference>
<feature type="chain" id="PRO_5016455720" evidence="3">
    <location>
        <begin position="21"/>
        <end position="175"/>
    </location>
</feature>
<dbReference type="InterPro" id="IPR011250">
    <property type="entry name" value="OMP/PagP_B-barrel"/>
</dbReference>
<name>A0A318IQL1_9BURK</name>